<evidence type="ECO:0000313" key="2">
    <source>
        <dbReference type="EMBL" id="CAF1603597.1"/>
    </source>
</evidence>
<comment type="caution">
    <text evidence="2">The sequence shown here is derived from an EMBL/GenBank/DDBJ whole genome shotgun (WGS) entry which is preliminary data.</text>
</comment>
<feature type="compositionally biased region" description="Low complexity" evidence="1">
    <location>
        <begin position="33"/>
        <end position="42"/>
    </location>
</feature>
<organism evidence="2 4">
    <name type="scientific">Didymodactylos carnosus</name>
    <dbReference type="NCBI Taxonomy" id="1234261"/>
    <lineage>
        <taxon>Eukaryota</taxon>
        <taxon>Metazoa</taxon>
        <taxon>Spiralia</taxon>
        <taxon>Gnathifera</taxon>
        <taxon>Rotifera</taxon>
        <taxon>Eurotatoria</taxon>
        <taxon>Bdelloidea</taxon>
        <taxon>Philodinida</taxon>
        <taxon>Philodinidae</taxon>
        <taxon>Didymodactylos</taxon>
    </lineage>
</organism>
<evidence type="ECO:0000313" key="3">
    <source>
        <dbReference type="EMBL" id="CAF4482115.1"/>
    </source>
</evidence>
<feature type="region of interest" description="Disordered" evidence="1">
    <location>
        <begin position="1"/>
        <end position="42"/>
    </location>
</feature>
<evidence type="ECO:0000313" key="4">
    <source>
        <dbReference type="Proteomes" id="UP000663829"/>
    </source>
</evidence>
<evidence type="ECO:0000256" key="1">
    <source>
        <dbReference type="SAM" id="MobiDB-lite"/>
    </source>
</evidence>
<protein>
    <submittedName>
        <fullName evidence="2">Uncharacterized protein</fullName>
    </submittedName>
</protein>
<accession>A0A816B619</accession>
<dbReference type="Proteomes" id="UP000681722">
    <property type="component" value="Unassembled WGS sequence"/>
</dbReference>
<dbReference type="Proteomes" id="UP000663829">
    <property type="component" value="Unassembled WGS sequence"/>
</dbReference>
<dbReference type="EMBL" id="CAJNOQ010036321">
    <property type="protein sequence ID" value="CAF1603597.1"/>
    <property type="molecule type" value="Genomic_DNA"/>
</dbReference>
<dbReference type="EMBL" id="CAJOBC010102823">
    <property type="protein sequence ID" value="CAF4482115.1"/>
    <property type="molecule type" value="Genomic_DNA"/>
</dbReference>
<feature type="region of interest" description="Disordered" evidence="1">
    <location>
        <begin position="69"/>
        <end position="118"/>
    </location>
</feature>
<keyword evidence="4" id="KW-1185">Reference proteome</keyword>
<dbReference type="AlphaFoldDB" id="A0A816B619"/>
<feature type="compositionally biased region" description="Low complexity" evidence="1">
    <location>
        <begin position="104"/>
        <end position="118"/>
    </location>
</feature>
<reference evidence="2" key="1">
    <citation type="submission" date="2021-02" db="EMBL/GenBank/DDBJ databases">
        <authorList>
            <person name="Nowell W R."/>
        </authorList>
    </citation>
    <scope>NUCLEOTIDE SEQUENCE</scope>
</reference>
<feature type="non-terminal residue" evidence="2">
    <location>
        <position position="1"/>
    </location>
</feature>
<feature type="compositionally biased region" description="Low complexity" evidence="1">
    <location>
        <begin position="69"/>
        <end position="90"/>
    </location>
</feature>
<name>A0A816B619_9BILA</name>
<gene>
    <name evidence="2" type="ORF">GPM918_LOCUS42607</name>
    <name evidence="3" type="ORF">SRO942_LOCUS43885</name>
</gene>
<proteinExistence type="predicted"/>
<sequence length="118" mass="12032">RVDSPILSNSTTLSSPSTKTSLCSNPSVGQARIISSSGSGASAQYVLQTTNSGNNESQGAGRVIIATAHAPSSQSSTTTTTTATHNTNSQGQAPYVAENRGQFTQQNQNSNTTDGTPV</sequence>
<feature type="compositionally biased region" description="Low complexity" evidence="1">
    <location>
        <begin position="1"/>
        <end position="24"/>
    </location>
</feature>